<dbReference type="EMBL" id="JBANRG010000012">
    <property type="protein sequence ID" value="KAK7461678.1"/>
    <property type="molecule type" value="Genomic_DNA"/>
</dbReference>
<sequence length="74" mass="7900">MRTFFATTLVVFFAHTFATANPLAARQYADPFDGKPCGPGFDNPYILLTGLTLTGPPELGYICCGTVGGPDPRM</sequence>
<feature type="chain" id="PRO_5046306076" evidence="1">
    <location>
        <begin position="21"/>
        <end position="74"/>
    </location>
</feature>
<evidence type="ECO:0000256" key="1">
    <source>
        <dbReference type="SAM" id="SignalP"/>
    </source>
</evidence>
<dbReference type="Proteomes" id="UP001498398">
    <property type="component" value="Unassembled WGS sequence"/>
</dbReference>
<proteinExistence type="predicted"/>
<feature type="signal peptide" evidence="1">
    <location>
        <begin position="1"/>
        <end position="20"/>
    </location>
</feature>
<gene>
    <name evidence="2" type="ORF">VKT23_008106</name>
</gene>
<organism evidence="2 3">
    <name type="scientific">Marasmiellus scandens</name>
    <dbReference type="NCBI Taxonomy" id="2682957"/>
    <lineage>
        <taxon>Eukaryota</taxon>
        <taxon>Fungi</taxon>
        <taxon>Dikarya</taxon>
        <taxon>Basidiomycota</taxon>
        <taxon>Agaricomycotina</taxon>
        <taxon>Agaricomycetes</taxon>
        <taxon>Agaricomycetidae</taxon>
        <taxon>Agaricales</taxon>
        <taxon>Marasmiineae</taxon>
        <taxon>Omphalotaceae</taxon>
        <taxon>Marasmiellus</taxon>
    </lineage>
</organism>
<accession>A0ABR1JLK3</accession>
<keyword evidence="3" id="KW-1185">Reference proteome</keyword>
<evidence type="ECO:0000313" key="3">
    <source>
        <dbReference type="Proteomes" id="UP001498398"/>
    </source>
</evidence>
<keyword evidence="1" id="KW-0732">Signal</keyword>
<evidence type="ECO:0000313" key="2">
    <source>
        <dbReference type="EMBL" id="KAK7461678.1"/>
    </source>
</evidence>
<comment type="caution">
    <text evidence="2">The sequence shown here is derived from an EMBL/GenBank/DDBJ whole genome shotgun (WGS) entry which is preliminary data.</text>
</comment>
<protein>
    <submittedName>
        <fullName evidence="2">Uncharacterized protein</fullName>
    </submittedName>
</protein>
<name>A0ABR1JLK3_9AGAR</name>
<reference evidence="2 3" key="1">
    <citation type="submission" date="2024-01" db="EMBL/GenBank/DDBJ databases">
        <title>A draft genome for the cacao thread blight pathogen Marasmiellus scandens.</title>
        <authorList>
            <person name="Baruah I.K."/>
            <person name="Leung J."/>
            <person name="Bukari Y."/>
            <person name="Amoako-Attah I."/>
            <person name="Meinhardt L.W."/>
            <person name="Bailey B.A."/>
            <person name="Cohen S.P."/>
        </authorList>
    </citation>
    <scope>NUCLEOTIDE SEQUENCE [LARGE SCALE GENOMIC DNA]</scope>
    <source>
        <strain evidence="2 3">GH-19</strain>
    </source>
</reference>